<dbReference type="PANTHER" id="PTHR47149">
    <property type="entry name" value="F-BOX PROTEIN RMF"/>
    <property type="match status" value="1"/>
</dbReference>
<dbReference type="EnsemblPlants" id="OGLUM11G18960.1">
    <property type="protein sequence ID" value="OGLUM11G18960.1"/>
    <property type="gene ID" value="OGLUM11G18960"/>
</dbReference>
<evidence type="ECO:0000313" key="3">
    <source>
        <dbReference type="Proteomes" id="UP000026961"/>
    </source>
</evidence>
<dbReference type="Gramene" id="OGLUM11G18960.1">
    <property type="protein sequence ID" value="OGLUM11G18960.1"/>
    <property type="gene ID" value="OGLUM11G18960"/>
</dbReference>
<evidence type="ECO:0000256" key="1">
    <source>
        <dbReference type="SAM" id="MobiDB-lite"/>
    </source>
</evidence>
<evidence type="ECO:0000313" key="2">
    <source>
        <dbReference type="EnsemblPlants" id="OGLUM11G18960.1"/>
    </source>
</evidence>
<feature type="region of interest" description="Disordered" evidence="1">
    <location>
        <begin position="1"/>
        <end position="42"/>
    </location>
</feature>
<reference evidence="2" key="1">
    <citation type="submission" date="2015-04" db="UniProtKB">
        <authorList>
            <consortium name="EnsemblPlants"/>
        </authorList>
    </citation>
    <scope>IDENTIFICATION</scope>
</reference>
<name>A0A0E0BL45_9ORYZ</name>
<keyword evidence="3" id="KW-1185">Reference proteome</keyword>
<dbReference type="AlphaFoldDB" id="A0A0E0BL45"/>
<dbReference type="STRING" id="40148.A0A0E0BL45"/>
<dbReference type="GO" id="GO:0005634">
    <property type="term" value="C:nucleus"/>
    <property type="evidence" value="ECO:0007669"/>
    <property type="project" value="TreeGrafter"/>
</dbReference>
<dbReference type="PANTHER" id="PTHR47149:SF1">
    <property type="entry name" value="F-BOX PROTEIN RMF"/>
    <property type="match status" value="1"/>
</dbReference>
<reference evidence="2" key="2">
    <citation type="submission" date="2018-05" db="EMBL/GenBank/DDBJ databases">
        <title>OgluRS3 (Oryza glumaepatula Reference Sequence Version 3).</title>
        <authorList>
            <person name="Zhang J."/>
            <person name="Kudrna D."/>
            <person name="Lee S."/>
            <person name="Talag J."/>
            <person name="Welchert J."/>
            <person name="Wing R.A."/>
        </authorList>
    </citation>
    <scope>NUCLEOTIDE SEQUENCE [LARGE SCALE GENOMIC DNA]</scope>
</reference>
<dbReference type="GO" id="GO:0061458">
    <property type="term" value="P:reproductive system development"/>
    <property type="evidence" value="ECO:0007669"/>
    <property type="project" value="TreeGrafter"/>
</dbReference>
<accession>A0A0E0BL45</accession>
<feature type="compositionally biased region" description="Basic and acidic residues" evidence="1">
    <location>
        <begin position="26"/>
        <end position="42"/>
    </location>
</feature>
<protein>
    <submittedName>
        <fullName evidence="2">Uncharacterized protein</fullName>
    </submittedName>
</protein>
<proteinExistence type="predicted"/>
<dbReference type="Proteomes" id="UP000026961">
    <property type="component" value="Chromosome 11"/>
</dbReference>
<dbReference type="eggNOG" id="KOG2102">
    <property type="taxonomic scope" value="Eukaryota"/>
</dbReference>
<dbReference type="HOGENOM" id="CLU_1148782_0_0_1"/>
<sequence>MEGEDEERQHSAGIRDCAGVAAAGGLERDEGKREGGAPSDGKIEKLSAEERVAAVLHHLVGAVDGQVDIHCFPMGYLPTRLEVGTPAARYHLELPALLDGQYAHVGFPPGQQLQWLSMLQKLYPAHSQIGALLEIAEHCNERKCAGHCAEEAGQKLYMWALIKRKELLVADAIVLGLRTKFMYVYAPKLTMERRIHYDGVESLSIEWLEATGTLVLEACRNRPPQRRGNQVNW</sequence>
<organism evidence="2">
    <name type="scientific">Oryza glumipatula</name>
    <dbReference type="NCBI Taxonomy" id="40148"/>
    <lineage>
        <taxon>Eukaryota</taxon>
        <taxon>Viridiplantae</taxon>
        <taxon>Streptophyta</taxon>
        <taxon>Embryophyta</taxon>
        <taxon>Tracheophyta</taxon>
        <taxon>Spermatophyta</taxon>
        <taxon>Magnoliopsida</taxon>
        <taxon>Liliopsida</taxon>
        <taxon>Poales</taxon>
        <taxon>Poaceae</taxon>
        <taxon>BOP clade</taxon>
        <taxon>Oryzoideae</taxon>
        <taxon>Oryzeae</taxon>
        <taxon>Oryzinae</taxon>
        <taxon>Oryza</taxon>
    </lineage>
</organism>